<dbReference type="EMBL" id="LSCV01000021">
    <property type="protein sequence ID" value="KXB40988.1"/>
    <property type="molecule type" value="Genomic_DNA"/>
</dbReference>
<keyword evidence="6" id="KW-1185">Reference proteome</keyword>
<evidence type="ECO:0000256" key="2">
    <source>
        <dbReference type="ARBA" id="ARBA00023315"/>
    </source>
</evidence>
<feature type="transmembrane region" description="Helical" evidence="3">
    <location>
        <begin position="52"/>
        <end position="71"/>
    </location>
</feature>
<feature type="domain" description="Phospholipid/glycerol acyltransferase" evidence="4">
    <location>
        <begin position="86"/>
        <end position="201"/>
    </location>
</feature>
<dbReference type="Proteomes" id="UP000070080">
    <property type="component" value="Unassembled WGS sequence"/>
</dbReference>
<keyword evidence="3" id="KW-0812">Transmembrane</keyword>
<keyword evidence="2 5" id="KW-0012">Acyltransferase</keyword>
<organism evidence="5 6">
    <name type="scientific">Amygdalobacter nucleatus</name>
    <dbReference type="NCBI Taxonomy" id="3029274"/>
    <lineage>
        <taxon>Bacteria</taxon>
        <taxon>Bacillati</taxon>
        <taxon>Bacillota</taxon>
        <taxon>Clostridia</taxon>
        <taxon>Eubacteriales</taxon>
        <taxon>Oscillospiraceae</taxon>
        <taxon>Amygdalobacter</taxon>
    </lineage>
</organism>
<reference evidence="6" key="1">
    <citation type="submission" date="2016-01" db="EMBL/GenBank/DDBJ databases">
        <authorList>
            <person name="Mitreva M."/>
            <person name="Pepin K.H."/>
            <person name="Mihindukulasuriya K.A."/>
            <person name="Fulton R."/>
            <person name="Fronick C."/>
            <person name="O'Laughlin M."/>
            <person name="Miner T."/>
            <person name="Herter B."/>
            <person name="Rosa B.A."/>
            <person name="Cordes M."/>
            <person name="Tomlinson C."/>
            <person name="Wollam A."/>
            <person name="Palsikar V.B."/>
            <person name="Mardis E.R."/>
            <person name="Wilson R.K."/>
        </authorList>
    </citation>
    <scope>NUCLEOTIDE SEQUENCE [LARGE SCALE GENOMIC DNA]</scope>
    <source>
        <strain evidence="6">KA00274</strain>
    </source>
</reference>
<comment type="caution">
    <text evidence="5">The sequence shown here is derived from an EMBL/GenBank/DDBJ whole genome shotgun (WGS) entry which is preliminary data.</text>
</comment>
<keyword evidence="3" id="KW-0472">Membrane</keyword>
<protein>
    <submittedName>
        <fullName evidence="5">Acyltransferase</fullName>
    </submittedName>
</protein>
<evidence type="ECO:0000259" key="4">
    <source>
        <dbReference type="SMART" id="SM00563"/>
    </source>
</evidence>
<dbReference type="PANTHER" id="PTHR10434:SF11">
    <property type="entry name" value="1-ACYL-SN-GLYCEROL-3-PHOSPHATE ACYLTRANSFERASE"/>
    <property type="match status" value="1"/>
</dbReference>
<evidence type="ECO:0000256" key="1">
    <source>
        <dbReference type="ARBA" id="ARBA00022679"/>
    </source>
</evidence>
<gene>
    <name evidence="5" type="ORF">HMPREF1872_00766</name>
</gene>
<evidence type="ECO:0000256" key="3">
    <source>
        <dbReference type="SAM" id="Phobius"/>
    </source>
</evidence>
<dbReference type="CDD" id="cd07989">
    <property type="entry name" value="LPLAT_AGPAT-like"/>
    <property type="match status" value="1"/>
</dbReference>
<dbReference type="AlphaFoldDB" id="A0A133YCR3"/>
<dbReference type="InterPro" id="IPR002123">
    <property type="entry name" value="Plipid/glycerol_acylTrfase"/>
</dbReference>
<accession>A0A133YCR3</accession>
<evidence type="ECO:0000313" key="5">
    <source>
        <dbReference type="EMBL" id="KXB40988.1"/>
    </source>
</evidence>
<dbReference type="STRING" id="1497955.HMPREF1872_00766"/>
<evidence type="ECO:0000313" key="6">
    <source>
        <dbReference type="Proteomes" id="UP000070080"/>
    </source>
</evidence>
<keyword evidence="3" id="KW-1133">Transmembrane helix</keyword>
<dbReference type="PANTHER" id="PTHR10434">
    <property type="entry name" value="1-ACYL-SN-GLYCEROL-3-PHOSPHATE ACYLTRANSFERASE"/>
    <property type="match status" value="1"/>
</dbReference>
<sequence>MNTKHFRQADGDPSEQTDNVDKTKIKKIGLKTLSFKLIGQAKNKSKLAISPLFYTAAYYLLRVVFAIFFRFTCERKFDSQKLQGPSIIIAPHSSLIDPLLVMLALGSQMKLHFVAGSFLQEGKGFLPWITAKMKTINITQFNSDYIAVKQMLTMLRSNESIAIFPEGERTPDGRHELFSDAFIKLVQRAKANLIYCNIDGAFLSWPRWSGYKGLRFGKITATSELIYTGEQTSKLELDEIREKMAELLQINDYRNQLLRIKNGKKAYNYWHYNLARGLDNLLYSCPNCQEHLVIYQANRNSIACSFCNFKATIGADGLFKEAINFPAIGKMKIGVSANPIVWHLWQIRHTTVRYLKELAPEYIYPSSGEATIEKFSNQHASGECICKNVASYFVLDWANESPRFTFAFNTENKPDLAEFKQDLEAPNACTIFATKDRAGIDLNYLIQVPPQHFVYEDINSYIQFWYKDFRITYYPTDTKIAYVYRDLIEGLGQAELDPRLARCHVDDARSLISDYKVKQQKLSKE</sequence>
<dbReference type="RefSeq" id="WP_066714057.1">
    <property type="nucleotide sequence ID" value="NZ_JARFNM010000001.1"/>
</dbReference>
<keyword evidence="1 5" id="KW-0808">Transferase</keyword>
<name>A0A133YCR3_9FIRM</name>
<dbReference type="GO" id="GO:0003841">
    <property type="term" value="F:1-acylglycerol-3-phosphate O-acyltransferase activity"/>
    <property type="evidence" value="ECO:0007669"/>
    <property type="project" value="TreeGrafter"/>
</dbReference>
<proteinExistence type="predicted"/>
<dbReference type="SMART" id="SM00563">
    <property type="entry name" value="PlsC"/>
    <property type="match status" value="1"/>
</dbReference>
<dbReference type="SUPFAM" id="SSF69593">
    <property type="entry name" value="Glycerol-3-phosphate (1)-acyltransferase"/>
    <property type="match status" value="1"/>
</dbReference>
<dbReference type="GO" id="GO:0006654">
    <property type="term" value="P:phosphatidic acid biosynthetic process"/>
    <property type="evidence" value="ECO:0007669"/>
    <property type="project" value="TreeGrafter"/>
</dbReference>
<dbReference type="Pfam" id="PF01553">
    <property type="entry name" value="Acyltransferase"/>
    <property type="match status" value="1"/>
</dbReference>